<dbReference type="eggNOG" id="ENOG502SP0F">
    <property type="taxonomic scope" value="Eukaryota"/>
</dbReference>
<dbReference type="Proteomes" id="UP000007796">
    <property type="component" value="Unassembled WGS sequence"/>
</dbReference>
<organism evidence="3">
    <name type="scientific">Grosmannia clavigera (strain kw1407 / UAMH 11150)</name>
    <name type="common">Blue stain fungus</name>
    <name type="synonym">Graphiocladiella clavigera</name>
    <dbReference type="NCBI Taxonomy" id="655863"/>
    <lineage>
        <taxon>Eukaryota</taxon>
        <taxon>Fungi</taxon>
        <taxon>Dikarya</taxon>
        <taxon>Ascomycota</taxon>
        <taxon>Pezizomycotina</taxon>
        <taxon>Sordariomycetes</taxon>
        <taxon>Sordariomycetidae</taxon>
        <taxon>Ophiostomatales</taxon>
        <taxon>Ophiostomataceae</taxon>
        <taxon>Leptographium</taxon>
    </lineage>
</organism>
<gene>
    <name evidence="2" type="ORF">CMQ_7948</name>
</gene>
<proteinExistence type="predicted"/>
<accession>F0XS25</accession>
<dbReference type="RefSeq" id="XP_014169063.1">
    <property type="nucleotide sequence ID" value="XM_014313588.1"/>
</dbReference>
<dbReference type="EMBL" id="GL629990">
    <property type="protein sequence ID" value="EFW99580.1"/>
    <property type="molecule type" value="Genomic_DNA"/>
</dbReference>
<evidence type="ECO:0000256" key="1">
    <source>
        <dbReference type="SAM" id="MobiDB-lite"/>
    </source>
</evidence>
<sequence length="673" mass="69799">MTSLSTSSQPAAVAFALHGDVGATSQAAAATATTETPASRPARVRKGQSAAQPAAKASKSNSDHRKEQNRIASRNYHSSPSATDVPSSTEGSPPGGLDGGSGTSPPVAAPSMPVVEQLPIWPQQLGDQDAAVAAASMAGTEPAATSSFLMPTMMPWITPLSVPQLSFRPTAPLPTSTSSISSAPAPAPPTMPTSSVSDVPLAYNASMGSSMDSSGLFSDMLLRPASPNIFTSPLRTNAAAIASAPTPAPASAPAPAPAPTDSLPSYSVPCAAFSSASARPARQHSKATVHRLLSGVRKLEPAQKRALLRALLAEEGGGSRTDSSSGDGRRVEELGPDGESDLDEEDEEADTGEGDSNGLVSMDYPWEAQGRGRDDSRPLRPISPLSTVTVLLRRMTFRAAVLHNCLACGLPDPATLFADDVVDPVTGLSEADELQSPFALDAATACTAVAQGPAHVAACVASARRLLHRRQARSGRTTPRDLMPVDAQILVAHHPYLDVIPFRGFRARALALLAAMEGQAAASLAAVTGVFGGSAGSSLGLSPNPSLSSSPSAAAAAASIAAAASSLAPLTALFNEDELCYDMDVADGLVCWGSANGSSTGGLSAQARRTERPGGMRACVPWDVRGWEPQVWFLKKYWFLVGGWDDEMWRNCRWWHSMRGEHLDYSVFASPGH</sequence>
<feature type="compositionally biased region" description="Low complexity" evidence="1">
    <location>
        <begin position="24"/>
        <end position="41"/>
    </location>
</feature>
<keyword evidence="3" id="KW-1185">Reference proteome</keyword>
<dbReference type="OrthoDB" id="5973539at2759"/>
<evidence type="ECO:0000313" key="2">
    <source>
        <dbReference type="EMBL" id="EFW99580.1"/>
    </source>
</evidence>
<feature type="compositionally biased region" description="Low complexity" evidence="1">
    <location>
        <begin position="172"/>
        <end position="184"/>
    </location>
</feature>
<dbReference type="STRING" id="655863.F0XS25"/>
<feature type="region of interest" description="Disordered" evidence="1">
    <location>
        <begin position="313"/>
        <end position="380"/>
    </location>
</feature>
<protein>
    <submittedName>
        <fullName evidence="2">Uncharacterized protein</fullName>
    </submittedName>
</protein>
<dbReference type="GeneID" id="25981548"/>
<reference evidence="2 3" key="1">
    <citation type="journal article" date="2011" name="Proc. Natl. Acad. Sci. U.S.A.">
        <title>Genome and transcriptome analyses of the mountain pine beetle-fungal symbiont Grosmannia clavigera, a lodgepole pine pathogen.</title>
        <authorList>
            <person name="DiGuistini S."/>
            <person name="Wang Y."/>
            <person name="Liao N.Y."/>
            <person name="Taylor G."/>
            <person name="Tanguay P."/>
            <person name="Feau N."/>
            <person name="Henrissat B."/>
            <person name="Chan S.K."/>
            <person name="Hesse-Orce U."/>
            <person name="Alamouti S.M."/>
            <person name="Tsui C.K.M."/>
            <person name="Docking R.T."/>
            <person name="Levasseur A."/>
            <person name="Haridas S."/>
            <person name="Robertson G."/>
            <person name="Birol I."/>
            <person name="Holt R.A."/>
            <person name="Marra M.A."/>
            <person name="Hamelin R.C."/>
            <person name="Hirst M."/>
            <person name="Jones S.J.M."/>
            <person name="Bohlmann J."/>
            <person name="Breuil C."/>
        </authorList>
    </citation>
    <scope>NUCLEOTIDE SEQUENCE [LARGE SCALE GENOMIC DNA]</scope>
    <source>
        <strain evidence="3">kw1407 / UAMH 11150</strain>
    </source>
</reference>
<name>F0XS25_GROCL</name>
<dbReference type="PANTHER" id="PTHR38116:SF5">
    <property type="entry name" value="BZIP DOMAIN-CONTAINING PROTEIN"/>
    <property type="match status" value="1"/>
</dbReference>
<evidence type="ECO:0000313" key="3">
    <source>
        <dbReference type="Proteomes" id="UP000007796"/>
    </source>
</evidence>
<dbReference type="HOGENOM" id="CLU_408286_0_0_1"/>
<dbReference type="InParanoid" id="F0XS25"/>
<feature type="region of interest" description="Disordered" evidence="1">
    <location>
        <begin position="172"/>
        <end position="195"/>
    </location>
</feature>
<feature type="compositionally biased region" description="Low complexity" evidence="1">
    <location>
        <begin position="313"/>
        <end position="326"/>
    </location>
</feature>
<feature type="compositionally biased region" description="Gly residues" evidence="1">
    <location>
        <begin position="93"/>
        <end position="102"/>
    </location>
</feature>
<dbReference type="PANTHER" id="PTHR38116">
    <property type="entry name" value="CHROMOSOME 7, WHOLE GENOME SHOTGUN SEQUENCE"/>
    <property type="match status" value="1"/>
</dbReference>
<feature type="compositionally biased region" description="Polar residues" evidence="1">
    <location>
        <begin position="70"/>
        <end position="90"/>
    </location>
</feature>
<feature type="compositionally biased region" description="Acidic residues" evidence="1">
    <location>
        <begin position="334"/>
        <end position="353"/>
    </location>
</feature>
<feature type="region of interest" description="Disordered" evidence="1">
    <location>
        <begin position="24"/>
        <end position="110"/>
    </location>
</feature>
<feature type="compositionally biased region" description="Low complexity" evidence="1">
    <location>
        <begin position="48"/>
        <end position="60"/>
    </location>
</feature>
<dbReference type="Pfam" id="PF11905">
    <property type="entry name" value="DUF3425"/>
    <property type="match status" value="1"/>
</dbReference>
<dbReference type="InterPro" id="IPR021833">
    <property type="entry name" value="DUF3425"/>
</dbReference>
<dbReference type="AlphaFoldDB" id="F0XS25"/>